<organism evidence="1">
    <name type="scientific">Ixodes ricinus</name>
    <name type="common">Common tick</name>
    <name type="synonym">Acarus ricinus</name>
    <dbReference type="NCBI Taxonomy" id="34613"/>
    <lineage>
        <taxon>Eukaryota</taxon>
        <taxon>Metazoa</taxon>
        <taxon>Ecdysozoa</taxon>
        <taxon>Arthropoda</taxon>
        <taxon>Chelicerata</taxon>
        <taxon>Arachnida</taxon>
        <taxon>Acari</taxon>
        <taxon>Parasitiformes</taxon>
        <taxon>Ixodida</taxon>
        <taxon>Ixodoidea</taxon>
        <taxon>Ixodidae</taxon>
        <taxon>Ixodinae</taxon>
        <taxon>Ixodes</taxon>
    </lineage>
</organism>
<name>A0A6B0UFE3_IXORI</name>
<dbReference type="EMBL" id="GIFC01003320">
    <property type="protein sequence ID" value="MXU85403.1"/>
    <property type="molecule type" value="Transcribed_RNA"/>
</dbReference>
<protein>
    <submittedName>
        <fullName evidence="1">Putative secreted protein</fullName>
    </submittedName>
</protein>
<evidence type="ECO:0000313" key="1">
    <source>
        <dbReference type="EMBL" id="MXU85403.1"/>
    </source>
</evidence>
<sequence>MSPPPLPFFGVVVVAAETHPLPKTPRRRSSTRSKRVARLPRCKMKRAQGTTRCSAPFAPLPLAPVFITQYVHPLSPPSLSRIHPSS</sequence>
<accession>A0A6B0UFE3</accession>
<reference evidence="1" key="1">
    <citation type="submission" date="2019-12" db="EMBL/GenBank/DDBJ databases">
        <title>An insight into the sialome of adult female Ixodes ricinus ticks feeding for 6 days.</title>
        <authorList>
            <person name="Perner J."/>
            <person name="Ribeiro J.M.C."/>
        </authorList>
    </citation>
    <scope>NUCLEOTIDE SEQUENCE</scope>
    <source>
        <strain evidence="1">Semi-engorged</strain>
        <tissue evidence="1">Salivary glands</tissue>
    </source>
</reference>
<dbReference type="AlphaFoldDB" id="A0A6B0UFE3"/>
<proteinExistence type="predicted"/>